<feature type="transmembrane region" description="Helical" evidence="10">
    <location>
        <begin position="83"/>
        <end position="102"/>
    </location>
</feature>
<evidence type="ECO:0000256" key="3">
    <source>
        <dbReference type="ARBA" id="ARBA00022692"/>
    </source>
</evidence>
<evidence type="ECO:0000256" key="10">
    <source>
        <dbReference type="SAM" id="Phobius"/>
    </source>
</evidence>
<keyword evidence="9" id="KW-0676">Redox-active center</keyword>
<comment type="subcellular location">
    <subcellularLocation>
        <location evidence="1">Membrane</location>
        <topology evidence="1">Multi-pass membrane protein</topology>
    </subcellularLocation>
</comment>
<gene>
    <name evidence="12" type="ORF">B2A_14521</name>
</gene>
<evidence type="ECO:0000256" key="4">
    <source>
        <dbReference type="ARBA" id="ARBA00022719"/>
    </source>
</evidence>
<evidence type="ECO:0000256" key="7">
    <source>
        <dbReference type="ARBA" id="ARBA00023136"/>
    </source>
</evidence>
<reference evidence="12" key="2">
    <citation type="journal article" date="2014" name="ISME J.">
        <title>Microbial stratification in low pH oxic and suboxic macroscopic growths along an acid mine drainage.</title>
        <authorList>
            <person name="Mendez-Garcia C."/>
            <person name="Mesa V."/>
            <person name="Sprenger R.R."/>
            <person name="Richter M."/>
            <person name="Diez M.S."/>
            <person name="Solano J."/>
            <person name="Bargiela R."/>
            <person name="Golyshina O.V."/>
            <person name="Manteca A."/>
            <person name="Ramos J.L."/>
            <person name="Gallego J.R."/>
            <person name="Llorente I."/>
            <person name="Martins Dos Santos V.A."/>
            <person name="Jensen O.N."/>
            <person name="Pelaez A.I."/>
            <person name="Sanchez J."/>
            <person name="Ferrer M."/>
        </authorList>
    </citation>
    <scope>NUCLEOTIDE SEQUENCE</scope>
</reference>
<keyword evidence="4" id="KW-0874">Quinone</keyword>
<proteinExistence type="inferred from homology"/>
<evidence type="ECO:0000259" key="11">
    <source>
        <dbReference type="SMART" id="SM00756"/>
    </source>
</evidence>
<evidence type="ECO:0000256" key="9">
    <source>
        <dbReference type="ARBA" id="ARBA00023284"/>
    </source>
</evidence>
<dbReference type="Gene3D" id="1.20.1440.130">
    <property type="entry name" value="VKOR domain"/>
    <property type="match status" value="1"/>
</dbReference>
<dbReference type="GO" id="GO:0016020">
    <property type="term" value="C:membrane"/>
    <property type="evidence" value="ECO:0007669"/>
    <property type="project" value="UniProtKB-SubCell"/>
</dbReference>
<keyword evidence="3 10" id="KW-0812">Transmembrane</keyword>
<keyword evidence="8" id="KW-1015">Disulfide bond</keyword>
<feature type="domain" description="Vitamin K epoxide reductase" evidence="11">
    <location>
        <begin position="1"/>
        <end position="128"/>
    </location>
</feature>
<evidence type="ECO:0000256" key="6">
    <source>
        <dbReference type="ARBA" id="ARBA00023002"/>
    </source>
</evidence>
<organism evidence="12">
    <name type="scientific">mine drainage metagenome</name>
    <dbReference type="NCBI Taxonomy" id="410659"/>
    <lineage>
        <taxon>unclassified sequences</taxon>
        <taxon>metagenomes</taxon>
        <taxon>ecological metagenomes</taxon>
    </lineage>
</organism>
<feature type="transmembrane region" description="Helical" evidence="10">
    <location>
        <begin position="108"/>
        <end position="128"/>
    </location>
</feature>
<comment type="caution">
    <text evidence="12">The sequence shown here is derived from an EMBL/GenBank/DDBJ whole genome shotgun (WGS) entry which is preliminary data.</text>
</comment>
<evidence type="ECO:0000256" key="1">
    <source>
        <dbReference type="ARBA" id="ARBA00004141"/>
    </source>
</evidence>
<keyword evidence="7 10" id="KW-0472">Membrane</keyword>
<comment type="similarity">
    <text evidence="2">Belongs to the VKOR family.</text>
</comment>
<dbReference type="InterPro" id="IPR012932">
    <property type="entry name" value="VKOR"/>
</dbReference>
<keyword evidence="6" id="KW-0560">Oxidoreductase</keyword>
<name>T0ZKU0_9ZZZZ</name>
<evidence type="ECO:0000256" key="2">
    <source>
        <dbReference type="ARBA" id="ARBA00006214"/>
    </source>
</evidence>
<dbReference type="AlphaFoldDB" id="T0ZKU0"/>
<protein>
    <submittedName>
        <fullName evidence="12">Vitamin K epoxide reductase</fullName>
    </submittedName>
</protein>
<dbReference type="GO" id="GO:0016491">
    <property type="term" value="F:oxidoreductase activity"/>
    <property type="evidence" value="ECO:0007669"/>
    <property type="project" value="UniProtKB-KW"/>
</dbReference>
<evidence type="ECO:0000256" key="5">
    <source>
        <dbReference type="ARBA" id="ARBA00022989"/>
    </source>
</evidence>
<reference evidence="12" key="1">
    <citation type="submission" date="2013-08" db="EMBL/GenBank/DDBJ databases">
        <authorList>
            <person name="Mendez C."/>
            <person name="Richter M."/>
            <person name="Ferrer M."/>
            <person name="Sanchez J."/>
        </authorList>
    </citation>
    <scope>NUCLEOTIDE SEQUENCE</scope>
</reference>
<dbReference type="Pfam" id="PF07884">
    <property type="entry name" value="VKOR"/>
    <property type="match status" value="1"/>
</dbReference>
<keyword evidence="5 10" id="KW-1133">Transmembrane helix</keyword>
<dbReference type="GO" id="GO:0048038">
    <property type="term" value="F:quinone binding"/>
    <property type="evidence" value="ECO:0007669"/>
    <property type="project" value="UniProtKB-KW"/>
</dbReference>
<evidence type="ECO:0000256" key="8">
    <source>
        <dbReference type="ARBA" id="ARBA00023157"/>
    </source>
</evidence>
<dbReference type="EMBL" id="AUZZ01010547">
    <property type="protein sequence ID" value="EQD29349.1"/>
    <property type="molecule type" value="Genomic_DNA"/>
</dbReference>
<evidence type="ECO:0000313" key="12">
    <source>
        <dbReference type="EMBL" id="EQD29349.1"/>
    </source>
</evidence>
<dbReference type="InterPro" id="IPR038354">
    <property type="entry name" value="VKOR_sf"/>
</dbReference>
<dbReference type="SMART" id="SM00756">
    <property type="entry name" value="VKc"/>
    <property type="match status" value="1"/>
</dbReference>
<accession>T0ZKU0</accession>
<sequence length="129" mass="13894">MRKLTLLLLALLVLGTADSIYLVSVELHAAPLVCSSSGIIDCAKVLSPTDPYSIIFGVPLAFYALAWFIISAIIFATGKKKLTPWYLTGLIGVIYSIVAMSIIRNICIYCSILDATLIAIAAVAFFMMS</sequence>
<feature type="transmembrane region" description="Helical" evidence="10">
    <location>
        <begin position="54"/>
        <end position="76"/>
    </location>
</feature>